<evidence type="ECO:0000256" key="3">
    <source>
        <dbReference type="ARBA" id="ARBA00022833"/>
    </source>
</evidence>
<dbReference type="EMBL" id="CAJMWX010001562">
    <property type="protein sequence ID" value="CAE6496369.1"/>
    <property type="molecule type" value="Genomic_DNA"/>
</dbReference>
<feature type="compositionally biased region" description="Polar residues" evidence="5">
    <location>
        <begin position="341"/>
        <end position="353"/>
    </location>
</feature>
<evidence type="ECO:0000259" key="6">
    <source>
        <dbReference type="PROSITE" id="PS50103"/>
    </source>
</evidence>
<feature type="compositionally biased region" description="Basic and acidic residues" evidence="5">
    <location>
        <begin position="210"/>
        <end position="228"/>
    </location>
</feature>
<sequence length="1404" mass="148813">MSANGAATPGTAPSFENFSFSFSRPSLLSRLNMNASPADPESSPSTGSTSAVTATTDSLGPEPTPSSAHSQSHTQFSSIIQTDQDMPPEEDNGGVNPNRHGLDRGSSSTPRAGSPIGMEIDSNGDPEIVEISSHSANGSRIPATYHDLPANHYFVAPPVAFPYPRSPVRRFPEDHPLHTQPSLFGYLPRAPPRSPRLDPLEILELESTRERNEWEQVRNELGRSRLERPSSTISGPFQIHSIAPSVPQTQTQVNNGNMNKATSQAPPSDDDYDSDSSDVELRIYNADPLDEIQTPSQPHSALGTVPPTPLGARPPPPLPPVSQSLVNGSTAHRSIMERLSQDPSVPRTPSATQVVADPQASPSRSNTATPAKRKIDDVDPAAQESGAKRPSPTPRRPTSERGGIPPPLRVEVDKMPVTTPSSSVAQTSTSTAATSASQTTIPRPTSVPSTSISIPPVAKSGNICRFHNRPPGRVCVRKDQCPDLHVGELQKPTSGASLTPVPAIEPSTSLTSAPITAAPPAIAPPMTRTPSLADAPPLGTNPSPVPRSTRPPCRFFSTRAGCRNGTSCPFDHSLNEQPSRPPSRQLAPSPIPPTLGSLTTTAPIPVHFGPKVPLPPTAASPVPANVPAPAATKGVSTISAPTTAVPLVPAPVLVASLAQGPVPPTPAPAPQPVGTMRIAQSTPNHPLPAKPPADSPTTPPAASPPQTKGKKAKGKAKAAQAQANATKPGGAPPNANQSQPSAPLNVKVKVEPASPAPNTTKAAKRKASGSQPKPQPQPTRLNTGTRQIKQEEVTLYDLVDDSPQEPSGSSVLLPELTGSQPRTGVPHAQVQTQVQSRGEVAQVQVRARTEVVQPQPRPIAPLPSRAVPPTASVAGPIPTSTILPPMNRPPPPPYRPPPPANPTPSTLSHASALNSIPAAPPVTIPAVPTTSVIPPTPVRPVPEQSAAGNAANGSNTNTSNALKAPAPNTQATSTPKPPTPGTLTDRLVIPVPPRPNPSPAPPRPDMASGSSPSEAQTQPRSRSRQASREPARPDSRGLARRMSPVRRDSRDPPRRNSREPERRSLMTRIDYRSNTYRPTSRSRSPPPRRYSPPPMRRRSPPPSRGRSPSPARYREWRSRSRSPPRRSLRERFAPRPIPSRRGRSRSWSPRFSRSPSRSPGYRGRSSSRSTSRSPSTSPPPRRQRYEPSPPVNGYTNASAYLSPEKNIPRVWEPEAQGGRPVSNDSSPSETMVIVDEPTRNSTPPPRNAMTALNDYDSFNQSRTMDISPMSSPARSYTGTGGGLGNRISDLPPPPIINYATPLANYHPLQEPRENLLTRMTGEPDLANRLAPASSSNRGQAPNRAQPANKATKSQPPLANRLGGGDSSYPGPGPGPGQANRNERRAPPRDVGVRGGKLMSRMTGK</sequence>
<dbReference type="SUPFAM" id="SSF90229">
    <property type="entry name" value="CCCH zinc finger"/>
    <property type="match status" value="1"/>
</dbReference>
<feature type="compositionally biased region" description="Low complexity" evidence="5">
    <location>
        <begin position="1145"/>
        <end position="1175"/>
    </location>
</feature>
<feature type="compositionally biased region" description="Low complexity" evidence="5">
    <location>
        <begin position="717"/>
        <end position="729"/>
    </location>
</feature>
<feature type="compositionally biased region" description="Polar residues" evidence="5">
    <location>
        <begin position="768"/>
        <end position="787"/>
    </location>
</feature>
<feature type="zinc finger region" description="C3H1-type" evidence="4">
    <location>
        <begin position="547"/>
        <end position="575"/>
    </location>
</feature>
<reference evidence="7" key="1">
    <citation type="submission" date="2021-01" db="EMBL/GenBank/DDBJ databases">
        <authorList>
            <person name="Kaushik A."/>
        </authorList>
    </citation>
    <scope>NUCLEOTIDE SEQUENCE</scope>
    <source>
        <strain evidence="7">AG4-R118</strain>
    </source>
</reference>
<feature type="region of interest" description="Disordered" evidence="5">
    <location>
        <begin position="663"/>
        <end position="1230"/>
    </location>
</feature>
<feature type="compositionally biased region" description="Polar residues" evidence="5">
    <location>
        <begin position="360"/>
        <end position="369"/>
    </location>
</feature>
<feature type="compositionally biased region" description="Low complexity" evidence="5">
    <location>
        <begin position="941"/>
        <end position="961"/>
    </location>
</feature>
<feature type="region of interest" description="Disordered" evidence="5">
    <location>
        <begin position="1259"/>
        <end position="1289"/>
    </location>
</feature>
<keyword evidence="2 4" id="KW-0863">Zinc-finger</keyword>
<proteinExistence type="predicted"/>
<evidence type="ECO:0000313" key="7">
    <source>
        <dbReference type="EMBL" id="CAE6496369.1"/>
    </source>
</evidence>
<evidence type="ECO:0000256" key="1">
    <source>
        <dbReference type="ARBA" id="ARBA00022723"/>
    </source>
</evidence>
<feature type="region of interest" description="Disordered" evidence="5">
    <location>
        <begin position="210"/>
        <end position="454"/>
    </location>
</feature>
<feature type="compositionally biased region" description="Polar residues" evidence="5">
    <location>
        <begin position="905"/>
        <end position="914"/>
    </location>
</feature>
<feature type="region of interest" description="Disordered" evidence="5">
    <location>
        <begin position="569"/>
        <end position="602"/>
    </location>
</feature>
<feature type="compositionally biased region" description="Pro residues" evidence="5">
    <location>
        <begin position="1084"/>
        <end position="1094"/>
    </location>
</feature>
<dbReference type="PROSITE" id="PS50103">
    <property type="entry name" value="ZF_C3H1"/>
    <property type="match status" value="2"/>
</dbReference>
<feature type="compositionally biased region" description="Polar residues" evidence="5">
    <location>
        <begin position="321"/>
        <end position="332"/>
    </location>
</feature>
<evidence type="ECO:0000256" key="2">
    <source>
        <dbReference type="ARBA" id="ARBA00022771"/>
    </source>
</evidence>
<feature type="compositionally biased region" description="Basic and acidic residues" evidence="5">
    <location>
        <begin position="1045"/>
        <end position="1064"/>
    </location>
</feature>
<comment type="caution">
    <text evidence="7">The sequence shown here is derived from an EMBL/GenBank/DDBJ whole genome shotgun (WGS) entry which is preliminary data.</text>
</comment>
<dbReference type="GO" id="GO:0008270">
    <property type="term" value="F:zinc ion binding"/>
    <property type="evidence" value="ECO:0007669"/>
    <property type="project" value="UniProtKB-KW"/>
</dbReference>
<feature type="compositionally biased region" description="Polar residues" evidence="5">
    <location>
        <begin position="246"/>
        <end position="266"/>
    </location>
</feature>
<feature type="compositionally biased region" description="Pro residues" evidence="5">
    <location>
        <begin position="886"/>
        <end position="902"/>
    </location>
</feature>
<feature type="zinc finger region" description="C3H1-type" evidence="4">
    <location>
        <begin position="458"/>
        <end position="488"/>
    </location>
</feature>
<dbReference type="InterPro" id="IPR000571">
    <property type="entry name" value="Znf_CCCH"/>
</dbReference>
<feature type="compositionally biased region" description="Polar residues" evidence="5">
    <location>
        <begin position="1259"/>
        <end position="1277"/>
    </location>
</feature>
<feature type="compositionally biased region" description="Basic and acidic residues" evidence="5">
    <location>
        <begin position="1380"/>
        <end position="1391"/>
    </location>
</feature>
<feature type="domain" description="C3H1-type" evidence="6">
    <location>
        <begin position="458"/>
        <end position="488"/>
    </location>
</feature>
<feature type="region of interest" description="Disordered" evidence="5">
    <location>
        <begin position="1324"/>
        <end position="1404"/>
    </location>
</feature>
<evidence type="ECO:0000313" key="8">
    <source>
        <dbReference type="Proteomes" id="UP000663888"/>
    </source>
</evidence>
<feature type="domain" description="C3H1-type" evidence="6">
    <location>
        <begin position="547"/>
        <end position="575"/>
    </location>
</feature>
<feature type="compositionally biased region" description="Low complexity" evidence="5">
    <location>
        <begin position="416"/>
        <end position="454"/>
    </location>
</feature>
<keyword evidence="3 4" id="KW-0862">Zinc</keyword>
<feature type="compositionally biased region" description="Pro residues" evidence="5">
    <location>
        <begin position="685"/>
        <end position="703"/>
    </location>
</feature>
<feature type="compositionally biased region" description="Pro residues" evidence="5">
    <location>
        <begin position="306"/>
        <end position="320"/>
    </location>
</feature>
<feature type="compositionally biased region" description="Low complexity" evidence="5">
    <location>
        <begin position="42"/>
        <end position="58"/>
    </location>
</feature>
<dbReference type="SMART" id="SM00356">
    <property type="entry name" value="ZnF_C3H1"/>
    <property type="match status" value="1"/>
</dbReference>
<dbReference type="Pfam" id="PF00642">
    <property type="entry name" value="zf-CCCH"/>
    <property type="match status" value="1"/>
</dbReference>
<feature type="compositionally biased region" description="Polar residues" evidence="5">
    <location>
        <begin position="1008"/>
        <end position="1020"/>
    </location>
</feature>
<feature type="compositionally biased region" description="Polar residues" evidence="5">
    <location>
        <begin position="65"/>
        <end position="84"/>
    </location>
</feature>
<feature type="compositionally biased region" description="Low complexity" evidence="5">
    <location>
        <begin position="518"/>
        <end position="530"/>
    </location>
</feature>
<keyword evidence="1 4" id="KW-0479">Metal-binding</keyword>
<feature type="region of interest" description="Disordered" evidence="5">
    <location>
        <begin position="31"/>
        <end position="144"/>
    </location>
</feature>
<feature type="compositionally biased region" description="Pro residues" evidence="5">
    <location>
        <begin position="990"/>
        <end position="1004"/>
    </location>
</feature>
<name>A0A8H3CYD1_9AGAM</name>
<protein>
    <recommendedName>
        <fullName evidence="6">C3H1-type domain-containing protein</fullName>
    </recommendedName>
</protein>
<accession>A0A8H3CYD1</accession>
<dbReference type="InterPro" id="IPR036855">
    <property type="entry name" value="Znf_CCCH_sf"/>
</dbReference>
<feature type="compositionally biased region" description="Low complexity" evidence="5">
    <location>
        <begin position="924"/>
        <end position="933"/>
    </location>
</feature>
<feature type="region of interest" description="Disordered" evidence="5">
    <location>
        <begin position="518"/>
        <end position="552"/>
    </location>
</feature>
<dbReference type="Proteomes" id="UP000663888">
    <property type="component" value="Unassembled WGS sequence"/>
</dbReference>
<evidence type="ECO:0000256" key="4">
    <source>
        <dbReference type="PROSITE-ProRule" id="PRU00723"/>
    </source>
</evidence>
<gene>
    <name evidence="7" type="ORF">RDB_LOCUS147197</name>
</gene>
<evidence type="ECO:0000256" key="5">
    <source>
        <dbReference type="SAM" id="MobiDB-lite"/>
    </source>
</evidence>
<feature type="compositionally biased region" description="Basic and acidic residues" evidence="5">
    <location>
        <begin position="1026"/>
        <end position="1037"/>
    </location>
</feature>
<feature type="compositionally biased region" description="Acidic residues" evidence="5">
    <location>
        <begin position="268"/>
        <end position="278"/>
    </location>
</feature>
<organism evidence="7 8">
    <name type="scientific">Rhizoctonia solani</name>
    <dbReference type="NCBI Taxonomy" id="456999"/>
    <lineage>
        <taxon>Eukaryota</taxon>
        <taxon>Fungi</taxon>
        <taxon>Dikarya</taxon>
        <taxon>Basidiomycota</taxon>
        <taxon>Agaricomycotina</taxon>
        <taxon>Agaricomycetes</taxon>
        <taxon>Cantharellales</taxon>
        <taxon>Ceratobasidiaceae</taxon>
        <taxon>Rhizoctonia</taxon>
    </lineage>
</organism>